<name>A0A917I016_9SPHI</name>
<dbReference type="RefSeq" id="WP_188507729.1">
    <property type="nucleotide sequence ID" value="NZ_BMER01000005.1"/>
</dbReference>
<accession>A0A917I016</accession>
<comment type="caution">
    <text evidence="2">The sequence shown here is derived from an EMBL/GenBank/DDBJ whole genome shotgun (WGS) entry which is preliminary data.</text>
</comment>
<evidence type="ECO:0000313" key="2">
    <source>
        <dbReference type="EMBL" id="GGG99038.1"/>
    </source>
</evidence>
<evidence type="ECO:0000313" key="3">
    <source>
        <dbReference type="Proteomes" id="UP000660862"/>
    </source>
</evidence>
<feature type="compositionally biased region" description="Low complexity" evidence="1">
    <location>
        <begin position="118"/>
        <end position="132"/>
    </location>
</feature>
<dbReference type="AlphaFoldDB" id="A0A917I016"/>
<proteinExistence type="predicted"/>
<keyword evidence="3" id="KW-1185">Reference proteome</keyword>
<dbReference type="Proteomes" id="UP000660862">
    <property type="component" value="Unassembled WGS sequence"/>
</dbReference>
<protein>
    <submittedName>
        <fullName evidence="2">Uncharacterized protein</fullName>
    </submittedName>
</protein>
<organism evidence="2 3">
    <name type="scientific">Parapedobacter pyrenivorans</name>
    <dbReference type="NCBI Taxonomy" id="1305674"/>
    <lineage>
        <taxon>Bacteria</taxon>
        <taxon>Pseudomonadati</taxon>
        <taxon>Bacteroidota</taxon>
        <taxon>Sphingobacteriia</taxon>
        <taxon>Sphingobacteriales</taxon>
        <taxon>Sphingobacteriaceae</taxon>
        <taxon>Parapedobacter</taxon>
    </lineage>
</organism>
<reference evidence="2" key="1">
    <citation type="journal article" date="2014" name="Int. J. Syst. Evol. Microbiol.">
        <title>Complete genome sequence of Corynebacterium casei LMG S-19264T (=DSM 44701T), isolated from a smear-ripened cheese.</title>
        <authorList>
            <consortium name="US DOE Joint Genome Institute (JGI-PGF)"/>
            <person name="Walter F."/>
            <person name="Albersmeier A."/>
            <person name="Kalinowski J."/>
            <person name="Ruckert C."/>
        </authorList>
    </citation>
    <scope>NUCLEOTIDE SEQUENCE</scope>
    <source>
        <strain evidence="2">CGMCC 1.12195</strain>
    </source>
</reference>
<sequence length="148" mass="15681">MKRQTIYPLFIAALTLIIVLDVNAQTKEGNVSEARIRRLLSQDGNDNKAIQFSGATMTRAQTLSVNPKLEVSPNSPQELRALIFENYTPPGAKGVALRSAATPKQATGGAGAGKLPSEMAAAEAAEVQRTAAPVQVPPTQGEAKEEQQ</sequence>
<reference evidence="2" key="2">
    <citation type="submission" date="2020-09" db="EMBL/GenBank/DDBJ databases">
        <authorList>
            <person name="Sun Q."/>
            <person name="Zhou Y."/>
        </authorList>
    </citation>
    <scope>NUCLEOTIDE SEQUENCE</scope>
    <source>
        <strain evidence="2">CGMCC 1.12195</strain>
    </source>
</reference>
<gene>
    <name evidence="2" type="ORF">GCM10007415_38430</name>
</gene>
<feature type="region of interest" description="Disordered" evidence="1">
    <location>
        <begin position="94"/>
        <end position="148"/>
    </location>
</feature>
<evidence type="ECO:0000256" key="1">
    <source>
        <dbReference type="SAM" id="MobiDB-lite"/>
    </source>
</evidence>
<dbReference type="EMBL" id="BMER01000005">
    <property type="protein sequence ID" value="GGG99038.1"/>
    <property type="molecule type" value="Genomic_DNA"/>
</dbReference>